<feature type="region of interest" description="Disordered" evidence="7">
    <location>
        <begin position="208"/>
        <end position="229"/>
    </location>
</feature>
<dbReference type="InterPro" id="IPR000850">
    <property type="entry name" value="Adenylat/UMP-CMP_kin"/>
</dbReference>
<dbReference type="EC" id="2.7.4.3" evidence="6"/>
<comment type="subcellular location">
    <subcellularLocation>
        <location evidence="6">Cytoplasm</location>
    </subcellularLocation>
</comment>
<keyword evidence="4 5" id="KW-0418">Kinase</keyword>
<gene>
    <name evidence="8" type="ORF">FB465_1187</name>
</gene>
<dbReference type="Gene3D" id="3.40.50.300">
    <property type="entry name" value="P-loop containing nucleotide triphosphate hydrolases"/>
    <property type="match status" value="1"/>
</dbReference>
<keyword evidence="9" id="KW-1185">Reference proteome</keyword>
<comment type="similarity">
    <text evidence="5">Belongs to the adenylate kinase family.</text>
</comment>
<evidence type="ECO:0000256" key="4">
    <source>
        <dbReference type="ARBA" id="ARBA00022777"/>
    </source>
</evidence>
<sequence length="229" mass="25155">MPDDTPPKVVLVTGPPGAGKSTALLALDRQDPDLTRFGVRDYGLQLAATGHPLGLEMRETLLRQELLSNELVLLEFMHFLDNLPTGVQVVVVEGYPRDLQQCEDLLRAVAGRGIHVTGFVVVNVPDDVARERVANRQLCTTCGGTTDDPTAASCPDCGGGLIRRRDDDTSKFELRLADYHVVSGKLRAYFAERELLREVDGTRPSHEVRESLSQVLSAEHDTELADVNR</sequence>
<comment type="caution">
    <text evidence="8">The sequence shown here is derived from an EMBL/GenBank/DDBJ whole genome shotgun (WGS) entry which is preliminary data.</text>
</comment>
<dbReference type="SUPFAM" id="SSF52540">
    <property type="entry name" value="P-loop containing nucleoside triphosphate hydrolases"/>
    <property type="match status" value="1"/>
</dbReference>
<dbReference type="EMBL" id="VIVR01000001">
    <property type="protein sequence ID" value="TWE16217.1"/>
    <property type="molecule type" value="Genomic_DNA"/>
</dbReference>
<reference evidence="8 9" key="1">
    <citation type="submission" date="2019-06" db="EMBL/GenBank/DDBJ databases">
        <title>Sequencing the genomes of 1000 actinobacteria strains.</title>
        <authorList>
            <person name="Klenk H.-P."/>
        </authorList>
    </citation>
    <scope>NUCLEOTIDE SEQUENCE [LARGE SCALE GENOMIC DNA]</scope>
    <source>
        <strain evidence="8 9">DSM 41649</strain>
    </source>
</reference>
<dbReference type="GO" id="GO:0005737">
    <property type="term" value="C:cytoplasm"/>
    <property type="evidence" value="ECO:0007669"/>
    <property type="project" value="UniProtKB-SubCell"/>
</dbReference>
<dbReference type="RefSeq" id="WP_211785731.1">
    <property type="nucleotide sequence ID" value="NZ_BAAABR010000037.1"/>
</dbReference>
<evidence type="ECO:0000256" key="1">
    <source>
        <dbReference type="ARBA" id="ARBA00022679"/>
    </source>
</evidence>
<keyword evidence="3 6" id="KW-0547">Nucleotide-binding</keyword>
<dbReference type="PANTHER" id="PTHR23359">
    <property type="entry name" value="NUCLEOTIDE KINASE"/>
    <property type="match status" value="1"/>
</dbReference>
<protein>
    <recommendedName>
        <fullName evidence="6">Adenylate kinase</fullName>
        <ecNumber evidence="6">2.7.4.3</ecNumber>
    </recommendedName>
</protein>
<keyword evidence="6" id="KW-0067">ATP-binding</keyword>
<dbReference type="Pfam" id="PF00406">
    <property type="entry name" value="ADK"/>
    <property type="match status" value="1"/>
</dbReference>
<evidence type="ECO:0000256" key="7">
    <source>
        <dbReference type="SAM" id="MobiDB-lite"/>
    </source>
</evidence>
<keyword evidence="1 5" id="KW-0808">Transferase</keyword>
<evidence type="ECO:0000256" key="6">
    <source>
        <dbReference type="RuleBase" id="RU003331"/>
    </source>
</evidence>
<comment type="subunit">
    <text evidence="6">Monomer.</text>
</comment>
<evidence type="ECO:0000256" key="2">
    <source>
        <dbReference type="ARBA" id="ARBA00022727"/>
    </source>
</evidence>
<dbReference type="PRINTS" id="PR00094">
    <property type="entry name" value="ADENYLTKNASE"/>
</dbReference>
<dbReference type="Proteomes" id="UP000318416">
    <property type="component" value="Unassembled WGS sequence"/>
</dbReference>
<accession>A0A561EKS2</accession>
<evidence type="ECO:0000256" key="3">
    <source>
        <dbReference type="ARBA" id="ARBA00022741"/>
    </source>
</evidence>
<comment type="catalytic activity">
    <reaction evidence="6">
        <text>AMP + ATP = 2 ADP</text>
        <dbReference type="Rhea" id="RHEA:12973"/>
        <dbReference type="ChEBI" id="CHEBI:30616"/>
        <dbReference type="ChEBI" id="CHEBI:456215"/>
        <dbReference type="ChEBI" id="CHEBI:456216"/>
        <dbReference type="EC" id="2.7.4.3"/>
    </reaction>
</comment>
<dbReference type="InterPro" id="IPR027417">
    <property type="entry name" value="P-loop_NTPase"/>
</dbReference>
<feature type="compositionally biased region" description="Basic and acidic residues" evidence="7">
    <location>
        <begin position="218"/>
        <end position="229"/>
    </location>
</feature>
<dbReference type="GO" id="GO:0004017">
    <property type="term" value="F:AMP kinase activity"/>
    <property type="evidence" value="ECO:0007669"/>
    <property type="project" value="UniProtKB-EC"/>
</dbReference>
<evidence type="ECO:0000313" key="8">
    <source>
        <dbReference type="EMBL" id="TWE16217.1"/>
    </source>
</evidence>
<keyword evidence="2" id="KW-0545">Nucleotide biosynthesis</keyword>
<dbReference type="GO" id="GO:0005524">
    <property type="term" value="F:ATP binding"/>
    <property type="evidence" value="ECO:0007669"/>
    <property type="project" value="UniProtKB-KW"/>
</dbReference>
<dbReference type="CDD" id="cd01428">
    <property type="entry name" value="ADK"/>
    <property type="match status" value="1"/>
</dbReference>
<proteinExistence type="inferred from homology"/>
<evidence type="ECO:0000313" key="9">
    <source>
        <dbReference type="Proteomes" id="UP000318416"/>
    </source>
</evidence>
<evidence type="ECO:0000256" key="5">
    <source>
        <dbReference type="RuleBase" id="RU003330"/>
    </source>
</evidence>
<dbReference type="AlphaFoldDB" id="A0A561EKS2"/>
<name>A0A561EKS2_9ACTN</name>
<organism evidence="8 9">
    <name type="scientific">Kitasatospora atroaurantiaca</name>
    <dbReference type="NCBI Taxonomy" id="285545"/>
    <lineage>
        <taxon>Bacteria</taxon>
        <taxon>Bacillati</taxon>
        <taxon>Actinomycetota</taxon>
        <taxon>Actinomycetes</taxon>
        <taxon>Kitasatosporales</taxon>
        <taxon>Streptomycetaceae</taxon>
        <taxon>Kitasatospora</taxon>
    </lineage>
</organism>